<keyword evidence="1" id="KW-1133">Transmembrane helix</keyword>
<dbReference type="RefSeq" id="XP_049314460.1">
    <property type="nucleotide sequence ID" value="XM_049458503.1"/>
</dbReference>
<dbReference type="GeneID" id="105223969"/>
<reference evidence="3 4" key="1">
    <citation type="submission" date="2025-05" db="UniProtKB">
        <authorList>
            <consortium name="RefSeq"/>
        </authorList>
    </citation>
    <scope>IDENTIFICATION</scope>
    <source>
        <tissue evidence="3 4">Adult</tissue>
    </source>
</reference>
<dbReference type="Proteomes" id="UP001652620">
    <property type="component" value="Chromosome 5"/>
</dbReference>
<dbReference type="OrthoDB" id="7858380at2759"/>
<dbReference type="InterPro" id="IPR031878">
    <property type="entry name" value="Commissureless"/>
</dbReference>
<dbReference type="InParanoid" id="A0A6I9UXF4"/>
<name>A0A6I9UXF4_BACDO</name>
<sequence>MEGLARSLNFELPHELPPLDKYAQQILENSKTIIVPATPTAPTVQLPTSTFSTSSDFLQRIGATLLNSVQLKKYVKFDNSPVVGASLSGRANDMDMFGMPPPPNHVSIDSSGFDAVDELQRQLEYDKFMNEVWIGIVLTLVLTSMVFCVCSCFLYHQFRTWKRNYRNTVTQSRNGHESEITKLHPGIDDPVPEYTLVSGLPSYEAALELLNKSPQSCLIVHPSVFSVFHVNEKATTNEEQPPSQPTTPQSQLVEVMSPLLPTMNAAQQQRQHATGTTTTTGMVRAGRAYAVLPTYEEANSPHNLLHAGTVTLATVNEKSVNVCAGQASENHTVLTMPTTTTTTTSMVASTISSENGATHKN</sequence>
<keyword evidence="1" id="KW-0812">Transmembrane</keyword>
<accession>A0A6I9UXF4</accession>
<dbReference type="Pfam" id="PF15957">
    <property type="entry name" value="Comm"/>
    <property type="match status" value="1"/>
</dbReference>
<evidence type="ECO:0000313" key="3">
    <source>
        <dbReference type="RefSeq" id="XP_011200196.2"/>
    </source>
</evidence>
<gene>
    <name evidence="3" type="primary">LOC105223969</name>
    <name evidence="4" type="synonym">LOC125778889</name>
</gene>
<proteinExistence type="predicted"/>
<dbReference type="AlphaFoldDB" id="A0A6I9UXF4"/>
<organism evidence="2 3">
    <name type="scientific">Bactrocera dorsalis</name>
    <name type="common">Oriental fruit fly</name>
    <name type="synonym">Dacus dorsalis</name>
    <dbReference type="NCBI Taxonomy" id="27457"/>
    <lineage>
        <taxon>Eukaryota</taxon>
        <taxon>Metazoa</taxon>
        <taxon>Ecdysozoa</taxon>
        <taxon>Arthropoda</taxon>
        <taxon>Hexapoda</taxon>
        <taxon>Insecta</taxon>
        <taxon>Pterygota</taxon>
        <taxon>Neoptera</taxon>
        <taxon>Endopterygota</taxon>
        <taxon>Diptera</taxon>
        <taxon>Brachycera</taxon>
        <taxon>Muscomorpha</taxon>
        <taxon>Tephritoidea</taxon>
        <taxon>Tephritidae</taxon>
        <taxon>Bactrocera</taxon>
        <taxon>Bactrocera</taxon>
    </lineage>
</organism>
<dbReference type="KEGG" id="bdr:105223969"/>
<evidence type="ECO:0000313" key="4">
    <source>
        <dbReference type="RefSeq" id="XP_049314460.1"/>
    </source>
</evidence>
<keyword evidence="1" id="KW-0472">Membrane</keyword>
<dbReference type="RefSeq" id="XP_011200196.2">
    <property type="nucleotide sequence ID" value="XM_011201894.4"/>
</dbReference>
<evidence type="ECO:0000256" key="1">
    <source>
        <dbReference type="SAM" id="Phobius"/>
    </source>
</evidence>
<protein>
    <submittedName>
        <fullName evidence="3 4">Protein commissureless 2</fullName>
    </submittedName>
</protein>
<dbReference type="GO" id="GO:0007411">
    <property type="term" value="P:axon guidance"/>
    <property type="evidence" value="ECO:0007669"/>
    <property type="project" value="InterPro"/>
</dbReference>
<feature type="transmembrane region" description="Helical" evidence="1">
    <location>
        <begin position="132"/>
        <end position="156"/>
    </location>
</feature>
<keyword evidence="2" id="KW-1185">Reference proteome</keyword>
<evidence type="ECO:0000313" key="2">
    <source>
        <dbReference type="Proteomes" id="UP001652620"/>
    </source>
</evidence>